<protein>
    <recommendedName>
        <fullName evidence="15">Annexin</fullName>
    </recommendedName>
</protein>
<evidence type="ECO:0000256" key="7">
    <source>
        <dbReference type="ARBA" id="ARBA00022837"/>
    </source>
</evidence>
<dbReference type="InterPro" id="IPR002391">
    <property type="entry name" value="ANX4"/>
</dbReference>
<dbReference type="SMART" id="SM00335">
    <property type="entry name" value="ANX"/>
    <property type="match status" value="4"/>
</dbReference>
<evidence type="ECO:0000256" key="13">
    <source>
        <dbReference type="ARBA" id="ARBA00023329"/>
    </source>
</evidence>
<feature type="region of interest" description="Disordered" evidence="16">
    <location>
        <begin position="383"/>
        <end position="402"/>
    </location>
</feature>
<dbReference type="PRINTS" id="PR00200">
    <property type="entry name" value="ANNEXINIV"/>
</dbReference>
<evidence type="ECO:0000256" key="9">
    <source>
        <dbReference type="ARBA" id="ARBA00022990"/>
    </source>
</evidence>
<proteinExistence type="inferred from homology"/>
<evidence type="ECO:0000256" key="10">
    <source>
        <dbReference type="ARBA" id="ARBA00023216"/>
    </source>
</evidence>
<keyword evidence="9" id="KW-0007">Acetylation</keyword>
<evidence type="ECO:0000256" key="15">
    <source>
        <dbReference type="RuleBase" id="RU003540"/>
    </source>
</evidence>
<feature type="compositionally biased region" description="Acidic residues" evidence="16">
    <location>
        <begin position="384"/>
        <end position="393"/>
    </location>
</feature>
<dbReference type="FunFam" id="1.10.220.10:FF:000022">
    <property type="entry name" value="Annexin A5"/>
    <property type="match status" value="1"/>
</dbReference>
<dbReference type="GO" id="GO:0005544">
    <property type="term" value="F:calcium-dependent phospholipid binding"/>
    <property type="evidence" value="ECO:0007669"/>
    <property type="project" value="UniProtKB-KW"/>
</dbReference>
<dbReference type="InterPro" id="IPR037104">
    <property type="entry name" value="Annexin_sf"/>
</dbReference>
<keyword evidence="4" id="KW-0597">Phosphoprotein</keyword>
<evidence type="ECO:0000256" key="5">
    <source>
        <dbReference type="ARBA" id="ARBA00022737"/>
    </source>
</evidence>
<feature type="domain" description="BTB" evidence="17">
    <location>
        <begin position="425"/>
        <end position="495"/>
    </location>
</feature>
<dbReference type="AlphaFoldDB" id="A0AA41MRH1"/>
<gene>
    <name evidence="18" type="ORF">SUZIE_139310</name>
</gene>
<dbReference type="CDD" id="cd18305">
    <property type="entry name" value="BTB_POZ_GCL"/>
    <property type="match status" value="1"/>
</dbReference>
<dbReference type="GO" id="GO:0016363">
    <property type="term" value="C:nuclear matrix"/>
    <property type="evidence" value="ECO:0007669"/>
    <property type="project" value="UniProtKB-SubCell"/>
</dbReference>
<dbReference type="FunFam" id="1.10.220.10:FF:000004">
    <property type="entry name" value="Annexin"/>
    <property type="match status" value="1"/>
</dbReference>
<keyword evidence="3" id="KW-0217">Developmental protein</keyword>
<evidence type="ECO:0000256" key="14">
    <source>
        <dbReference type="ARBA" id="ARBA00024321"/>
    </source>
</evidence>
<evidence type="ECO:0000256" key="6">
    <source>
        <dbReference type="ARBA" id="ARBA00022782"/>
    </source>
</evidence>
<dbReference type="InterPro" id="IPR043380">
    <property type="entry name" value="Gcl-like"/>
</dbReference>
<evidence type="ECO:0000256" key="4">
    <source>
        <dbReference type="ARBA" id="ARBA00022553"/>
    </source>
</evidence>
<dbReference type="InterPro" id="IPR000210">
    <property type="entry name" value="BTB/POZ_dom"/>
</dbReference>
<dbReference type="Proteomes" id="UP001166674">
    <property type="component" value="Unassembled WGS sequence"/>
</dbReference>
<dbReference type="PANTHER" id="PTHR23231:SF19">
    <property type="entry name" value="GERM CELL-LESS PROTEIN-LIKE 1"/>
    <property type="match status" value="1"/>
</dbReference>
<dbReference type="Gene3D" id="3.30.710.10">
    <property type="entry name" value="Potassium Channel Kv1.1, Chain A"/>
    <property type="match status" value="1"/>
</dbReference>
<dbReference type="SUPFAM" id="SSF47874">
    <property type="entry name" value="Annexin"/>
    <property type="match status" value="1"/>
</dbReference>
<dbReference type="FunFam" id="1.10.220.10:FF:000003">
    <property type="entry name" value="Annexin"/>
    <property type="match status" value="1"/>
</dbReference>
<keyword evidence="6" id="KW-0221">Differentiation</keyword>
<keyword evidence="5 15" id="KW-0677">Repeat</keyword>
<dbReference type="InterPro" id="IPR011333">
    <property type="entry name" value="SKP1/BTB/POZ_sf"/>
</dbReference>
<keyword evidence="10 15" id="KW-0041">Annexin</keyword>
<dbReference type="PRINTS" id="PR00196">
    <property type="entry name" value="ANNEXIN"/>
</dbReference>
<evidence type="ECO:0000313" key="19">
    <source>
        <dbReference type="Proteomes" id="UP001166674"/>
    </source>
</evidence>
<feature type="region of interest" description="Disordered" evidence="16">
    <location>
        <begin position="327"/>
        <end position="353"/>
    </location>
</feature>
<dbReference type="FunFam" id="1.10.220.10:FF:000002">
    <property type="entry name" value="Annexin"/>
    <property type="match status" value="1"/>
</dbReference>
<keyword evidence="12 15" id="KW-0111">Calcium/phospholipid-binding</keyword>
<dbReference type="GO" id="GO:0007281">
    <property type="term" value="P:germ cell development"/>
    <property type="evidence" value="ECO:0007669"/>
    <property type="project" value="InterPro"/>
</dbReference>
<keyword evidence="11" id="KW-0539">Nucleus</keyword>
<dbReference type="Gene3D" id="1.10.220.10">
    <property type="entry name" value="Annexin"/>
    <property type="match status" value="4"/>
</dbReference>
<dbReference type="Pfam" id="PF00651">
    <property type="entry name" value="BTB"/>
    <property type="match status" value="1"/>
</dbReference>
<organism evidence="18 19">
    <name type="scientific">Sciurus carolinensis</name>
    <name type="common">Eastern gray squirrel</name>
    <dbReference type="NCBI Taxonomy" id="30640"/>
    <lineage>
        <taxon>Eukaryota</taxon>
        <taxon>Metazoa</taxon>
        <taxon>Chordata</taxon>
        <taxon>Craniata</taxon>
        <taxon>Vertebrata</taxon>
        <taxon>Euteleostomi</taxon>
        <taxon>Mammalia</taxon>
        <taxon>Eutheria</taxon>
        <taxon>Euarchontoglires</taxon>
        <taxon>Glires</taxon>
        <taxon>Rodentia</taxon>
        <taxon>Sciuromorpha</taxon>
        <taxon>Sciuridae</taxon>
        <taxon>Sciurinae</taxon>
        <taxon>Sciurini</taxon>
        <taxon>Sciurus</taxon>
    </lineage>
</organism>
<dbReference type="PROSITE" id="PS51897">
    <property type="entry name" value="ANNEXIN_2"/>
    <property type="match status" value="4"/>
</dbReference>
<keyword evidence="7 15" id="KW-0106">Calcium</keyword>
<dbReference type="PROSITE" id="PS00223">
    <property type="entry name" value="ANNEXIN_1"/>
    <property type="match status" value="2"/>
</dbReference>
<keyword evidence="8" id="KW-0744">Spermatogenesis</keyword>
<comment type="similarity">
    <text evidence="2 15">Belongs to the annexin family.</text>
</comment>
<dbReference type="EMBL" id="JAATJV010281031">
    <property type="protein sequence ID" value="MBZ3876712.1"/>
    <property type="molecule type" value="Genomic_DNA"/>
</dbReference>
<name>A0AA41MRH1_SCICA</name>
<dbReference type="SMART" id="SM00225">
    <property type="entry name" value="BTB"/>
    <property type="match status" value="1"/>
</dbReference>
<sequence>MAMATKGGTIKAASGFNAAEDAQTLRKAMKGLGTDEDAIIGVLAYRNTAQRQEIRTAYKSSIGRDLMDDLKSELSGKFEQVILGMMTPTVLYDVQELRKAMKGAGTDEGCLIEILASRSPEEIRRINQTYQQQYGRSLEDDICSDTSFMFQRVLVSLSAGGRDEGNFLDDALMKQDAQDLYEAGEKRWGTDEVKFLSVLCSRNRNHLLHVFDEYKRISQKDIEQSIKSETSGNFEDALLAIVKCMRNKPAYFAERLYKSMKGLGTDDDTLIRVMVSRAEIDMLDIRANFKRLYGKSLYSFIKGDTSGDYRKTRELCLMGSLSSRVLRHPGRARAQQEPGPGVGGSARRPETGGDAAGHSFCYCPGSRKRKRSSGAFCYCHPDSETDEDEDEGDEQHRLLNTPRRKKLKSTSKYIYQTLFLNGENSDIKICALGEEWSLHKIYLCQSGYFSSMFSGSWKESSMNIIELEIPDQNIDIEALQVAFGSLYRDDVLIKPSRVIAILAAACMLQLDGLIQQCGETMKETINVKTVCGYYTSAGTYGLDSVKKNINIMKQLIGSSNLFVMQVEMDVYTALKKWMFLQLVPSWNGSLKQLLTETDVWFSKRRKDFEGTAFLETEQGKPFVSVFRHLRLQYIISDLASARIIEQDSLVPSEWLSSVYKQQWLAMLRAEQDSEVGPQEINKEELEGNSMRCGRKLAKDGEYCWRWTGFNFGFDLLVTYTNRYIIFKRNTLNQPCSGSVSLQPRRSIAFRLRLASFDSSGKLICSRTTGYQILTLEKDQEQVVMNLDSRLLIFPLYICCNFLYISPEKRTENNRHPENPEN</sequence>
<evidence type="ECO:0000313" key="18">
    <source>
        <dbReference type="EMBL" id="MBZ3876712.1"/>
    </source>
</evidence>
<dbReference type="Pfam" id="PF00191">
    <property type="entry name" value="Annexin"/>
    <property type="match status" value="4"/>
</dbReference>
<evidence type="ECO:0000256" key="11">
    <source>
        <dbReference type="ARBA" id="ARBA00023242"/>
    </source>
</evidence>
<evidence type="ECO:0000256" key="8">
    <source>
        <dbReference type="ARBA" id="ARBA00022871"/>
    </source>
</evidence>
<dbReference type="PANTHER" id="PTHR23231">
    <property type="entry name" value="GERM CELL-LESS PROTEIN"/>
    <property type="match status" value="1"/>
</dbReference>
<reference evidence="18" key="1">
    <citation type="submission" date="2020-03" db="EMBL/GenBank/DDBJ databases">
        <title>Studies in the Genomics of Life Span.</title>
        <authorList>
            <person name="Glass D."/>
        </authorList>
    </citation>
    <scope>NUCLEOTIDE SEQUENCE</scope>
    <source>
        <strain evidence="18">SUZIE</strain>
        <tissue evidence="18">Muscle</tissue>
    </source>
</reference>
<dbReference type="PROSITE" id="PS50097">
    <property type="entry name" value="BTB"/>
    <property type="match status" value="1"/>
</dbReference>
<dbReference type="GO" id="GO:0042589">
    <property type="term" value="C:zymogen granule membrane"/>
    <property type="evidence" value="ECO:0007669"/>
    <property type="project" value="UniProtKB-SubCell"/>
</dbReference>
<dbReference type="FunFam" id="3.30.710.10:FF:000092">
    <property type="entry name" value="Germ cell-less, spermatogenesis associated 1"/>
    <property type="match status" value="1"/>
</dbReference>
<dbReference type="InterPro" id="IPR018502">
    <property type="entry name" value="Annexin_repeat"/>
</dbReference>
<evidence type="ECO:0000256" key="1">
    <source>
        <dbReference type="ARBA" id="ARBA00004109"/>
    </source>
</evidence>
<comment type="caution">
    <text evidence="18">The sequence shown here is derived from an EMBL/GenBank/DDBJ whole genome shotgun (WGS) entry which is preliminary data.</text>
</comment>
<dbReference type="GO" id="GO:0007283">
    <property type="term" value="P:spermatogenesis"/>
    <property type="evidence" value="ECO:0007669"/>
    <property type="project" value="UniProtKB-KW"/>
</dbReference>
<dbReference type="InterPro" id="IPR018252">
    <property type="entry name" value="Annexin_repeat_CS"/>
</dbReference>
<evidence type="ECO:0000259" key="17">
    <source>
        <dbReference type="PROSITE" id="PS50097"/>
    </source>
</evidence>
<accession>A0AA41MRH1</accession>
<dbReference type="InterPro" id="IPR001464">
    <property type="entry name" value="Annexin"/>
</dbReference>
<evidence type="ECO:0000256" key="2">
    <source>
        <dbReference type="ARBA" id="ARBA00007831"/>
    </source>
</evidence>
<evidence type="ECO:0000256" key="16">
    <source>
        <dbReference type="SAM" id="MobiDB-lite"/>
    </source>
</evidence>
<evidence type="ECO:0000256" key="3">
    <source>
        <dbReference type="ARBA" id="ARBA00022473"/>
    </source>
</evidence>
<comment type="subcellular location">
    <subcellularLocation>
        <location evidence="1">Nucleus matrix</location>
    </subcellularLocation>
    <subcellularLocation>
        <location evidence="14">Zymogen granule membrane</location>
        <topology evidence="14">Peripheral membrane protein</topology>
    </subcellularLocation>
</comment>
<dbReference type="SUPFAM" id="SSF54695">
    <property type="entry name" value="POZ domain"/>
    <property type="match status" value="1"/>
</dbReference>
<keyword evidence="13" id="KW-0968">Cytoplasmic vesicle</keyword>
<evidence type="ECO:0000256" key="12">
    <source>
        <dbReference type="ARBA" id="ARBA00023302"/>
    </source>
</evidence>
<comment type="domain">
    <text evidence="15">A pair of annexin repeats may form one binding site for calcium and phospholipid.</text>
</comment>
<dbReference type="GO" id="GO:0005509">
    <property type="term" value="F:calcium ion binding"/>
    <property type="evidence" value="ECO:0007669"/>
    <property type="project" value="InterPro"/>
</dbReference>
<keyword evidence="19" id="KW-1185">Reference proteome</keyword>